<reference evidence="7 8" key="2">
    <citation type="journal article" date="2008" name="Nature">
        <title>The Phaeodactylum genome reveals the evolutionary history of diatom genomes.</title>
        <authorList>
            <person name="Bowler C."/>
            <person name="Allen A.E."/>
            <person name="Badger J.H."/>
            <person name="Grimwood J."/>
            <person name="Jabbari K."/>
            <person name="Kuo A."/>
            <person name="Maheswari U."/>
            <person name="Martens C."/>
            <person name="Maumus F."/>
            <person name="Otillar R.P."/>
            <person name="Rayko E."/>
            <person name="Salamov A."/>
            <person name="Vandepoele K."/>
            <person name="Beszteri B."/>
            <person name="Gruber A."/>
            <person name="Heijde M."/>
            <person name="Katinka M."/>
            <person name="Mock T."/>
            <person name="Valentin K."/>
            <person name="Verret F."/>
            <person name="Berges J.A."/>
            <person name="Brownlee C."/>
            <person name="Cadoret J.P."/>
            <person name="Chiovitti A."/>
            <person name="Choi C.J."/>
            <person name="Coesel S."/>
            <person name="De Martino A."/>
            <person name="Detter J.C."/>
            <person name="Durkin C."/>
            <person name="Falciatore A."/>
            <person name="Fournet J."/>
            <person name="Haruta M."/>
            <person name="Huysman M.J."/>
            <person name="Jenkins B.D."/>
            <person name="Jiroutova K."/>
            <person name="Jorgensen R.E."/>
            <person name="Joubert Y."/>
            <person name="Kaplan A."/>
            <person name="Kroger N."/>
            <person name="Kroth P.G."/>
            <person name="La Roche J."/>
            <person name="Lindquist E."/>
            <person name="Lommer M."/>
            <person name="Martin-Jezequel V."/>
            <person name="Lopez P.J."/>
            <person name="Lucas S."/>
            <person name="Mangogna M."/>
            <person name="McGinnis K."/>
            <person name="Medlin L.K."/>
            <person name="Montsant A."/>
            <person name="Oudot-Le Secq M.P."/>
            <person name="Napoli C."/>
            <person name="Obornik M."/>
            <person name="Parker M.S."/>
            <person name="Petit J.L."/>
            <person name="Porcel B.M."/>
            <person name="Poulsen N."/>
            <person name="Robison M."/>
            <person name="Rychlewski L."/>
            <person name="Rynearson T.A."/>
            <person name="Schmutz J."/>
            <person name="Shapiro H."/>
            <person name="Siaut M."/>
            <person name="Stanley M."/>
            <person name="Sussman M.R."/>
            <person name="Taylor A.R."/>
            <person name="Vardi A."/>
            <person name="von Dassow P."/>
            <person name="Vyverman W."/>
            <person name="Willis A."/>
            <person name="Wyrwicz L.S."/>
            <person name="Rokhsar D.S."/>
            <person name="Weissenbach J."/>
            <person name="Armbrust E.V."/>
            <person name="Green B.R."/>
            <person name="Van de Peer Y."/>
            <person name="Grigoriev I.V."/>
        </authorList>
    </citation>
    <scope>NUCLEOTIDE SEQUENCE [LARGE SCALE GENOMIC DNA]</scope>
    <source>
        <strain evidence="7 8">CCMP1335</strain>
    </source>
</reference>
<dbReference type="InterPro" id="IPR001623">
    <property type="entry name" value="DnaJ_domain"/>
</dbReference>
<dbReference type="Gene3D" id="1.10.287.110">
    <property type="entry name" value="DnaJ domain"/>
    <property type="match status" value="1"/>
</dbReference>
<feature type="compositionally biased region" description="Low complexity" evidence="5">
    <location>
        <begin position="47"/>
        <end position="59"/>
    </location>
</feature>
<evidence type="ECO:0000313" key="7">
    <source>
        <dbReference type="EMBL" id="ACI64537.1"/>
    </source>
</evidence>
<dbReference type="SUPFAM" id="SSF46565">
    <property type="entry name" value="Chaperone J-domain"/>
    <property type="match status" value="1"/>
</dbReference>
<keyword evidence="4" id="KW-0175">Coiled coil</keyword>
<dbReference type="GO" id="GO:0034975">
    <property type="term" value="P:protein folding in endoplasmic reticulum"/>
    <property type="evidence" value="ECO:0000318"/>
    <property type="project" value="GO_Central"/>
</dbReference>
<proteinExistence type="predicted"/>
<dbReference type="SMART" id="SM00271">
    <property type="entry name" value="DnaJ"/>
    <property type="match status" value="1"/>
</dbReference>
<dbReference type="CDD" id="cd06257">
    <property type="entry name" value="DnaJ"/>
    <property type="match status" value="1"/>
</dbReference>
<protein>
    <recommendedName>
        <fullName evidence="6">J domain-containing protein</fullName>
    </recommendedName>
</protein>
<feature type="domain" description="J" evidence="6">
    <location>
        <begin position="1094"/>
        <end position="1163"/>
    </location>
</feature>
<dbReference type="PRINTS" id="PR00625">
    <property type="entry name" value="JDOMAIN"/>
</dbReference>
<feature type="compositionally biased region" description="Basic and acidic residues" evidence="5">
    <location>
        <begin position="670"/>
        <end position="683"/>
    </location>
</feature>
<keyword evidence="3" id="KW-0256">Endoplasmic reticulum</keyword>
<feature type="compositionally biased region" description="Basic and acidic residues" evidence="5">
    <location>
        <begin position="883"/>
        <end position="896"/>
    </location>
</feature>
<evidence type="ECO:0000313" key="8">
    <source>
        <dbReference type="Proteomes" id="UP000001449"/>
    </source>
</evidence>
<feature type="region of interest" description="Disordered" evidence="5">
    <location>
        <begin position="39"/>
        <end position="69"/>
    </location>
</feature>
<feature type="region of interest" description="Disordered" evidence="5">
    <location>
        <begin position="877"/>
        <end position="899"/>
    </location>
</feature>
<dbReference type="eggNOG" id="ENOG502QX93">
    <property type="taxonomic scope" value="Eukaryota"/>
</dbReference>
<evidence type="ECO:0000256" key="5">
    <source>
        <dbReference type="SAM" id="MobiDB-lite"/>
    </source>
</evidence>
<evidence type="ECO:0000256" key="1">
    <source>
        <dbReference type="ARBA" id="ARBA00004240"/>
    </source>
</evidence>
<feature type="compositionally biased region" description="Polar residues" evidence="5">
    <location>
        <begin position="368"/>
        <end position="385"/>
    </location>
</feature>
<feature type="region of interest" description="Disordered" evidence="5">
    <location>
        <begin position="1"/>
        <end position="25"/>
    </location>
</feature>
<evidence type="ECO:0000256" key="2">
    <source>
        <dbReference type="ARBA" id="ARBA00022729"/>
    </source>
</evidence>
<feature type="coiled-coil region" evidence="4">
    <location>
        <begin position="714"/>
        <end position="748"/>
    </location>
</feature>
<dbReference type="GO" id="GO:0051087">
    <property type="term" value="F:protein-folding chaperone binding"/>
    <property type="evidence" value="ECO:0000318"/>
    <property type="project" value="GO_Central"/>
</dbReference>
<feature type="compositionally biased region" description="Acidic residues" evidence="5">
    <location>
        <begin position="693"/>
        <end position="702"/>
    </location>
</feature>
<feature type="region of interest" description="Disordered" evidence="5">
    <location>
        <begin position="952"/>
        <end position="990"/>
    </location>
</feature>
<feature type="compositionally biased region" description="Basic and acidic residues" evidence="5">
    <location>
        <begin position="952"/>
        <end position="973"/>
    </location>
</feature>
<feature type="compositionally biased region" description="Basic and acidic residues" evidence="5">
    <location>
        <begin position="1"/>
        <end position="12"/>
    </location>
</feature>
<dbReference type="PaxDb" id="35128-Thaps23457"/>
<dbReference type="PANTHER" id="PTHR44140:SF2">
    <property type="entry name" value="LD25575P"/>
    <property type="match status" value="1"/>
</dbReference>
<dbReference type="InterPro" id="IPR036869">
    <property type="entry name" value="J_dom_sf"/>
</dbReference>
<gene>
    <name evidence="7" type="ORF">THAPS_23457</name>
</gene>
<keyword evidence="2" id="KW-0732">Signal</keyword>
<accession>B5YMY1</accession>
<dbReference type="HOGENOM" id="CLU_275037_0_0_1"/>
<evidence type="ECO:0000256" key="3">
    <source>
        <dbReference type="ARBA" id="ARBA00022824"/>
    </source>
</evidence>
<dbReference type="KEGG" id="tps:THAPS_23457"/>
<feature type="region of interest" description="Disordered" evidence="5">
    <location>
        <begin position="331"/>
        <end position="412"/>
    </location>
</feature>
<dbReference type="InParanoid" id="B5YMY1"/>
<dbReference type="GO" id="GO:0051787">
    <property type="term" value="F:misfolded protein binding"/>
    <property type="evidence" value="ECO:0000318"/>
    <property type="project" value="GO_Central"/>
</dbReference>
<evidence type="ECO:0000259" key="6">
    <source>
        <dbReference type="PROSITE" id="PS50076"/>
    </source>
</evidence>
<dbReference type="GO" id="GO:0005783">
    <property type="term" value="C:endoplasmic reticulum"/>
    <property type="evidence" value="ECO:0000318"/>
    <property type="project" value="GO_Central"/>
</dbReference>
<feature type="compositionally biased region" description="Basic residues" evidence="5">
    <location>
        <begin position="332"/>
        <end position="342"/>
    </location>
</feature>
<sequence>MNAKTDVDESATKAKRARSRPTTQCRFGAECRNIGKCRFTHPSDGDASSTTKKSNPNKSSSEKAKKDKSKIRCRYGMTCQNTKCPYFHHPAAVNEVLSPTSPKAGSDSPSMPAVTPTTPLVVSVLPEFVEEEVTLTGTPKKSTTKVKKCRWGSGCRNKKCAFAHPNRIQNDDGSMMSAKQLKHQARGSTAKDGSVSVASKATLTLNRYSESLGGAPTTPSNNSGMDMAKATINGAPTYAQRLAVRPILPPSPDIHSSRDKNKVVPVPEEDYSPSGPGMPGAPHQPPLYNGAKHNAHSINMPLSVPNVSAFNGVKTSIYSYLPDGQLFNGSLQHHRQHQHHHPINNGPMPPNVAEHQPRPRTPLYGMNPSDSMPTQNSSSTESFAQQLGYLPSNEGPLKPRPPPGMAPQRAAAPPDADWLMDLLGLNDMDATNAELQSNNLVGGGMAQINDIGITDFGTLEEVVTTTNHHSVTPASAAFSRNESHGVGIDTQPIQENTIKPDFGLISEDEIGQSRIAALELRFESQQKAGVGSSESLFTLLQSCRSKQEMVRDALERAMDASQGIDSSAGLDEINVVSLLELNELLLSSIDMAKSSLGMNGAAGKNQSVAPSAKATKPNDLPSKNESSWKPIETKAAPQSSLANPPSNPPAASTKVKDAPVPADTSTHSDASVEQKKTEKEKVSAKKVNVSEPEINEEDEEEVSVVPKEPAEDPAVVAQREKEKMARMLEKAREQAAAARERKKSKKSKKFDKWIKEQEELKEARVKGWTEWITKEIDYTELIKQLLVTEFLRQTKNKAMGLNEERVLSDDHAAEVIASESRESYRVLFGEPNCRVVVAGLEAKDRNGRQGTLRYWDREREKFCVGLDTKKAPDSDVQFLGPENLDRVTSRSSKSSDKSTNAISYDISASEFLLYGGVALDFFFTIHKPYIIALGSAESLRIGLQVFVHLRDQEEEEKKREEEAERRREEEDRKRRAARARAQNAAWERRKQQMKKEREEFEKMKQEWAKERRESNGSYNPFSNSGEHEECRCPRCRFGDRFSSNGGGSFFFSFGGIPFRFKFGDDDSDGDSFFEDFDDRWDEQLEEEKREESKKQAEVLGVSVDADERSIKLAYRKMALQYHPDKWKNDSEHGMSKQDAENRFKVMQSAYDHLMSNFDEDDEE</sequence>
<reference evidence="7 8" key="1">
    <citation type="journal article" date="2004" name="Science">
        <title>The genome of the diatom Thalassiosira pseudonana: ecology, evolution, and metabolism.</title>
        <authorList>
            <person name="Armbrust E.V."/>
            <person name="Berges J.A."/>
            <person name="Bowler C."/>
            <person name="Green B.R."/>
            <person name="Martinez D."/>
            <person name="Putnam N.H."/>
            <person name="Zhou S."/>
            <person name="Allen A.E."/>
            <person name="Apt K.E."/>
            <person name="Bechner M."/>
            <person name="Brzezinski M.A."/>
            <person name="Chaal B.K."/>
            <person name="Chiovitti A."/>
            <person name="Davis A.K."/>
            <person name="Demarest M.S."/>
            <person name="Detter J.C."/>
            <person name="Glavina T."/>
            <person name="Goodstein D."/>
            <person name="Hadi M.Z."/>
            <person name="Hellsten U."/>
            <person name="Hildebrand M."/>
            <person name="Jenkins B.D."/>
            <person name="Jurka J."/>
            <person name="Kapitonov V.V."/>
            <person name="Kroger N."/>
            <person name="Lau W.W."/>
            <person name="Lane T.W."/>
            <person name="Larimer F.W."/>
            <person name="Lippmeier J.C."/>
            <person name="Lucas S."/>
            <person name="Medina M."/>
            <person name="Montsant A."/>
            <person name="Obornik M."/>
            <person name="Parker M.S."/>
            <person name="Palenik B."/>
            <person name="Pazour G.J."/>
            <person name="Richardson P.M."/>
            <person name="Rynearson T.A."/>
            <person name="Saito M.A."/>
            <person name="Schwartz D.C."/>
            <person name="Thamatrakoln K."/>
            <person name="Valentin K."/>
            <person name="Vardi A."/>
            <person name="Wilkerson F.P."/>
            <person name="Rokhsar D.S."/>
        </authorList>
    </citation>
    <scope>NUCLEOTIDE SEQUENCE [LARGE SCALE GENOMIC DNA]</scope>
    <source>
        <strain evidence="7 8">CCMP1335</strain>
    </source>
</reference>
<name>B5YMY1_THAPS</name>
<dbReference type="AlphaFoldDB" id="B5YMY1"/>
<feature type="region of interest" description="Disordered" evidence="5">
    <location>
        <begin position="600"/>
        <end position="714"/>
    </location>
</feature>
<keyword evidence="8" id="KW-1185">Reference proteome</keyword>
<comment type="subcellular location">
    <subcellularLocation>
        <location evidence="1">Endoplasmic reticulum</location>
    </subcellularLocation>
</comment>
<dbReference type="PROSITE" id="PS50076">
    <property type="entry name" value="DNAJ_2"/>
    <property type="match status" value="1"/>
</dbReference>
<dbReference type="Gene3D" id="4.10.1000.40">
    <property type="match status" value="2"/>
</dbReference>
<dbReference type="GeneID" id="7449238"/>
<dbReference type="Proteomes" id="UP000001449">
    <property type="component" value="Chromosome 7"/>
</dbReference>
<feature type="region of interest" description="Disordered" evidence="5">
    <location>
        <begin position="248"/>
        <end position="282"/>
    </location>
</feature>
<dbReference type="STRING" id="35128.B5YMY1"/>
<dbReference type="RefSeq" id="XP_002295820.1">
    <property type="nucleotide sequence ID" value="XM_002295784.1"/>
</dbReference>
<evidence type="ECO:0000256" key="4">
    <source>
        <dbReference type="SAM" id="Coils"/>
    </source>
</evidence>
<dbReference type="Pfam" id="PF00226">
    <property type="entry name" value="DnaJ"/>
    <property type="match status" value="1"/>
</dbReference>
<feature type="compositionally biased region" description="Low complexity" evidence="5">
    <location>
        <begin position="635"/>
        <end position="652"/>
    </location>
</feature>
<dbReference type="InterPro" id="IPR051727">
    <property type="entry name" value="DnaJ_C3_Co-chaperones"/>
</dbReference>
<dbReference type="PANTHER" id="PTHR44140">
    <property type="entry name" value="LD25575P"/>
    <property type="match status" value="1"/>
</dbReference>
<dbReference type="EMBL" id="CP001160">
    <property type="protein sequence ID" value="ACI64537.1"/>
    <property type="molecule type" value="Genomic_DNA"/>
</dbReference>
<organism evidence="7 8">
    <name type="scientific">Thalassiosira pseudonana</name>
    <name type="common">Marine diatom</name>
    <name type="synonym">Cyclotella nana</name>
    <dbReference type="NCBI Taxonomy" id="35128"/>
    <lineage>
        <taxon>Eukaryota</taxon>
        <taxon>Sar</taxon>
        <taxon>Stramenopiles</taxon>
        <taxon>Ochrophyta</taxon>
        <taxon>Bacillariophyta</taxon>
        <taxon>Coscinodiscophyceae</taxon>
        <taxon>Thalassiosirophycidae</taxon>
        <taxon>Thalassiosirales</taxon>
        <taxon>Thalassiosiraceae</taxon>
        <taxon>Thalassiosira</taxon>
    </lineage>
</organism>